<keyword evidence="4 8" id="KW-0812">Transmembrane</keyword>
<feature type="region of interest" description="Disordered" evidence="7">
    <location>
        <begin position="149"/>
        <end position="190"/>
    </location>
</feature>
<dbReference type="Proteomes" id="UP000029833">
    <property type="component" value="Unassembled WGS sequence"/>
</dbReference>
<keyword evidence="3" id="KW-1003">Cell membrane</keyword>
<reference evidence="9 10" key="1">
    <citation type="submission" date="2013-10" db="EMBL/GenBank/DDBJ databases">
        <authorList>
            <person name="Wang G."/>
            <person name="Zhuang W."/>
        </authorList>
    </citation>
    <scope>NUCLEOTIDE SEQUENCE [LARGE SCALE GENOMIC DNA]</scope>
    <source>
        <strain evidence="9 10">DSM 20118</strain>
    </source>
</reference>
<evidence type="ECO:0000256" key="3">
    <source>
        <dbReference type="ARBA" id="ARBA00022475"/>
    </source>
</evidence>
<evidence type="ECO:0000256" key="6">
    <source>
        <dbReference type="ARBA" id="ARBA00023136"/>
    </source>
</evidence>
<dbReference type="RefSeq" id="WP_034631578.1">
    <property type="nucleotide sequence ID" value="NZ_AXNT01000092.1"/>
</dbReference>
<dbReference type="InterPro" id="IPR004776">
    <property type="entry name" value="Mem_transp_PIN-like"/>
</dbReference>
<sequence>MGAILTALSTMGAIVALGWVLGRRGTLGPAAPAVLARVVFAVATPCLLLVTVAHADLHLLLSRAALVTALSTTTVVLVAVAVLRGLWHRPAADVTVATLASSYVNAGNLGLPLAVYLLGDAVAVVPSLLYQLLVLAPVAFAVLDARAPREPGPAPTAEPPAAPDGPQRPPTAPGVPPDAPPTVSPVPGRRPRRGALVLRAVLLRTLRNPIIVGALAGLLLAALPWSPPEVLLGPFAIVGAAAAPLALLTFGMSLAVPRTVDARPVRRELVLVVALRSLVHPLLAGGIGAALGLEGAALLGVTAMAALPTAQNVLVYAIQYGRQQPLARDAGLVTTVLAVPVLLGITAVLG</sequence>
<feature type="transmembrane region" description="Helical" evidence="8">
    <location>
        <begin position="330"/>
        <end position="349"/>
    </location>
</feature>
<evidence type="ECO:0000256" key="1">
    <source>
        <dbReference type="ARBA" id="ARBA00004141"/>
    </source>
</evidence>
<proteinExistence type="predicted"/>
<evidence type="ECO:0000256" key="8">
    <source>
        <dbReference type="SAM" id="Phobius"/>
    </source>
</evidence>
<dbReference type="Pfam" id="PF03547">
    <property type="entry name" value="Mem_trans"/>
    <property type="match status" value="1"/>
</dbReference>
<feature type="transmembrane region" description="Helical" evidence="8">
    <location>
        <begin position="206"/>
        <end position="225"/>
    </location>
</feature>
<evidence type="ECO:0000256" key="4">
    <source>
        <dbReference type="ARBA" id="ARBA00022692"/>
    </source>
</evidence>
<dbReference type="OrthoDB" id="5405318at2"/>
<dbReference type="EMBL" id="AXNT01000092">
    <property type="protein sequence ID" value="KGM01635.1"/>
    <property type="molecule type" value="Genomic_DNA"/>
</dbReference>
<feature type="compositionally biased region" description="Pro residues" evidence="7">
    <location>
        <begin position="150"/>
        <end position="184"/>
    </location>
</feature>
<feature type="transmembrane region" description="Helical" evidence="8">
    <location>
        <begin position="269"/>
        <end position="291"/>
    </location>
</feature>
<feature type="transmembrane region" description="Helical" evidence="8">
    <location>
        <begin position="231"/>
        <end position="257"/>
    </location>
</feature>
<feature type="transmembrane region" description="Helical" evidence="8">
    <location>
        <begin position="34"/>
        <end position="53"/>
    </location>
</feature>
<dbReference type="PANTHER" id="PTHR36838">
    <property type="entry name" value="AUXIN EFFLUX CARRIER FAMILY PROTEIN"/>
    <property type="match status" value="1"/>
</dbReference>
<evidence type="ECO:0000313" key="9">
    <source>
        <dbReference type="EMBL" id="KGM01635.1"/>
    </source>
</evidence>
<feature type="transmembrane region" description="Helical" evidence="8">
    <location>
        <begin position="297"/>
        <end position="318"/>
    </location>
</feature>
<evidence type="ECO:0000256" key="7">
    <source>
        <dbReference type="SAM" id="MobiDB-lite"/>
    </source>
</evidence>
<keyword evidence="10" id="KW-1185">Reference proteome</keyword>
<dbReference type="PANTHER" id="PTHR36838:SF1">
    <property type="entry name" value="SLR1864 PROTEIN"/>
    <property type="match status" value="1"/>
</dbReference>
<evidence type="ECO:0008006" key="11">
    <source>
        <dbReference type="Google" id="ProtNLM"/>
    </source>
</evidence>
<feature type="transmembrane region" description="Helical" evidence="8">
    <location>
        <begin position="121"/>
        <end position="143"/>
    </location>
</feature>
<dbReference type="AlphaFoldDB" id="A0A0A0B458"/>
<dbReference type="GO" id="GO:0055085">
    <property type="term" value="P:transmembrane transport"/>
    <property type="evidence" value="ECO:0007669"/>
    <property type="project" value="InterPro"/>
</dbReference>
<gene>
    <name evidence="9" type="ORF">Q760_18170</name>
</gene>
<organism evidence="9 10">
    <name type="scientific">Cellulomonas cellasea DSM 20118</name>
    <dbReference type="NCBI Taxonomy" id="1408250"/>
    <lineage>
        <taxon>Bacteria</taxon>
        <taxon>Bacillati</taxon>
        <taxon>Actinomycetota</taxon>
        <taxon>Actinomycetes</taxon>
        <taxon>Micrococcales</taxon>
        <taxon>Cellulomonadaceae</taxon>
        <taxon>Cellulomonas</taxon>
    </lineage>
</organism>
<accession>A0A0A0B458</accession>
<evidence type="ECO:0000313" key="10">
    <source>
        <dbReference type="Proteomes" id="UP000029833"/>
    </source>
</evidence>
<comment type="caution">
    <text evidence="9">The sequence shown here is derived from an EMBL/GenBank/DDBJ whole genome shotgun (WGS) entry which is preliminary data.</text>
</comment>
<dbReference type="GO" id="GO:0016020">
    <property type="term" value="C:membrane"/>
    <property type="evidence" value="ECO:0007669"/>
    <property type="project" value="UniProtKB-SubCell"/>
</dbReference>
<evidence type="ECO:0000256" key="2">
    <source>
        <dbReference type="ARBA" id="ARBA00022448"/>
    </source>
</evidence>
<protein>
    <recommendedName>
        <fullName evidence="11">Transporter</fullName>
    </recommendedName>
</protein>
<name>A0A0A0B458_9CELL</name>
<keyword evidence="2" id="KW-0813">Transport</keyword>
<feature type="transmembrane region" description="Helical" evidence="8">
    <location>
        <begin position="65"/>
        <end position="87"/>
    </location>
</feature>
<evidence type="ECO:0000256" key="5">
    <source>
        <dbReference type="ARBA" id="ARBA00022989"/>
    </source>
</evidence>
<comment type="subcellular location">
    <subcellularLocation>
        <location evidence="1">Membrane</location>
        <topology evidence="1">Multi-pass membrane protein</topology>
    </subcellularLocation>
</comment>
<keyword evidence="5 8" id="KW-1133">Transmembrane helix</keyword>
<keyword evidence="6 8" id="KW-0472">Membrane</keyword>